<sequence length="200" mass="20683">MTEQFSGVAPATQRLYRRQLRRITHRSRSVLVGFVLVLLTLVVLWLGVETVLWLLGAPALLVAPGALVAAVVDGTSSADPVVTGGAVAAVVVGVVLVALSLGGARRARHGLSAERIAVVVDDRVLASAAARAARVASGVDSGQVTATVGRRSVQLRIRPSSGFRIDEGAVVSAVEDELTATGTERLRVSVHVDQNGKVGA</sequence>
<organism evidence="2 3">
    <name type="scientific">Mycetocola reblochoni REB411</name>
    <dbReference type="NCBI Taxonomy" id="1255698"/>
    <lineage>
        <taxon>Bacteria</taxon>
        <taxon>Bacillati</taxon>
        <taxon>Actinomycetota</taxon>
        <taxon>Actinomycetes</taxon>
        <taxon>Micrococcales</taxon>
        <taxon>Microbacteriaceae</taxon>
        <taxon>Mycetocola</taxon>
    </lineage>
</organism>
<keyword evidence="1" id="KW-1133">Transmembrane helix</keyword>
<dbReference type="RefSeq" id="WP_087137053.1">
    <property type="nucleotide sequence ID" value="NZ_FUKR01000039.1"/>
</dbReference>
<dbReference type="Proteomes" id="UP000196778">
    <property type="component" value="Unassembled WGS sequence"/>
</dbReference>
<dbReference type="AlphaFoldDB" id="A0A1R4JGR8"/>
<name>A0A1R4JGR8_9MICO</name>
<proteinExistence type="predicted"/>
<keyword evidence="3" id="KW-1185">Reference proteome</keyword>
<protein>
    <submittedName>
        <fullName evidence="2">Uncharacterized protein</fullName>
    </submittedName>
</protein>
<evidence type="ECO:0000313" key="3">
    <source>
        <dbReference type="Proteomes" id="UP000196778"/>
    </source>
</evidence>
<accession>A0A1R4JGR8</accession>
<feature type="transmembrane region" description="Helical" evidence="1">
    <location>
        <begin position="52"/>
        <end position="72"/>
    </location>
</feature>
<gene>
    <name evidence="2" type="ORF">FM119_07450</name>
</gene>
<keyword evidence="1" id="KW-0472">Membrane</keyword>
<dbReference type="EMBL" id="FUKR01000039">
    <property type="protein sequence ID" value="SJN31199.1"/>
    <property type="molecule type" value="Genomic_DNA"/>
</dbReference>
<keyword evidence="1" id="KW-0812">Transmembrane</keyword>
<evidence type="ECO:0000313" key="2">
    <source>
        <dbReference type="EMBL" id="SJN31199.1"/>
    </source>
</evidence>
<feature type="transmembrane region" description="Helical" evidence="1">
    <location>
        <begin position="84"/>
        <end position="104"/>
    </location>
</feature>
<feature type="transmembrane region" description="Helical" evidence="1">
    <location>
        <begin position="27"/>
        <end position="46"/>
    </location>
</feature>
<reference evidence="3" key="1">
    <citation type="submission" date="2017-02" db="EMBL/GenBank/DDBJ databases">
        <authorList>
            <person name="Dridi B."/>
        </authorList>
    </citation>
    <scope>NUCLEOTIDE SEQUENCE [LARGE SCALE GENOMIC DNA]</scope>
    <source>
        <strain evidence="3">EB411</strain>
    </source>
</reference>
<evidence type="ECO:0000256" key="1">
    <source>
        <dbReference type="SAM" id="Phobius"/>
    </source>
</evidence>